<keyword evidence="2" id="KW-1185">Reference proteome</keyword>
<gene>
    <name evidence="1" type="ORF">KV203_00735</name>
</gene>
<proteinExistence type="predicted"/>
<dbReference type="Proteomes" id="UP000887023">
    <property type="component" value="Chromosome"/>
</dbReference>
<reference evidence="1" key="1">
    <citation type="submission" date="2021-07" db="EMBL/GenBank/DDBJ databases">
        <title>Candidatus Kaistella beijingensis sp. nov. isolated from a municipal wastewater treatment plant is involved in sludge foaming.</title>
        <authorList>
            <person name="Song Y."/>
            <person name="Liu S.-J."/>
        </authorList>
    </citation>
    <scope>NUCLEOTIDE SEQUENCE</scope>
    <source>
        <strain evidence="1">DSM 43998</strain>
    </source>
</reference>
<dbReference type="EMBL" id="CP079105">
    <property type="protein sequence ID" value="QXQ14030.1"/>
    <property type="molecule type" value="Genomic_DNA"/>
</dbReference>
<accession>A0ABX8SBR8</accession>
<organism evidence="1 2">
    <name type="scientific">Skermania pinensis</name>
    <dbReference type="NCBI Taxonomy" id="39122"/>
    <lineage>
        <taxon>Bacteria</taxon>
        <taxon>Bacillati</taxon>
        <taxon>Actinomycetota</taxon>
        <taxon>Actinomycetes</taxon>
        <taxon>Mycobacteriales</taxon>
        <taxon>Gordoniaceae</taxon>
        <taxon>Skermania</taxon>
    </lineage>
</organism>
<protein>
    <submittedName>
        <fullName evidence="1">Uncharacterized protein</fullName>
    </submittedName>
</protein>
<dbReference type="RefSeq" id="WP_169797552.1">
    <property type="nucleotide sequence ID" value="NZ_CBCRUZ010000010.1"/>
</dbReference>
<evidence type="ECO:0000313" key="2">
    <source>
        <dbReference type="Proteomes" id="UP000887023"/>
    </source>
</evidence>
<evidence type="ECO:0000313" key="1">
    <source>
        <dbReference type="EMBL" id="QXQ14030.1"/>
    </source>
</evidence>
<sequence>MTRLVPRLRMINSRMITWQQLIQVMTVRFSQPPAIGVEEMLIRTGRPRLPTSNTPVQIHTLRTAGRFRRTPITKKTNARTQATTRMSSR</sequence>
<name>A0ABX8SBR8_9ACTN</name>